<dbReference type="EMBL" id="FTMA01000002">
    <property type="protein sequence ID" value="SIQ67457.1"/>
    <property type="molecule type" value="Genomic_DNA"/>
</dbReference>
<feature type="signal peptide" evidence="1">
    <location>
        <begin position="1"/>
        <end position="21"/>
    </location>
</feature>
<accession>A0A1N6UPI4</accession>
<dbReference type="RefSeq" id="WP_076548362.1">
    <property type="nucleotide sequence ID" value="NZ_FTMA01000002.1"/>
</dbReference>
<evidence type="ECO:0000313" key="3">
    <source>
        <dbReference type="Proteomes" id="UP000186953"/>
    </source>
</evidence>
<dbReference type="Proteomes" id="UP000186953">
    <property type="component" value="Unassembled WGS sequence"/>
</dbReference>
<dbReference type="SUPFAM" id="SSF117281">
    <property type="entry name" value="Kelch motif"/>
    <property type="match status" value="1"/>
</dbReference>
<organism evidence="2 3">
    <name type="scientific">Maribacter ulvicola</name>
    <dbReference type="NCBI Taxonomy" id="228959"/>
    <lineage>
        <taxon>Bacteria</taxon>
        <taxon>Pseudomonadati</taxon>
        <taxon>Bacteroidota</taxon>
        <taxon>Flavobacteriia</taxon>
        <taxon>Flavobacteriales</taxon>
        <taxon>Flavobacteriaceae</taxon>
        <taxon>Maribacter</taxon>
    </lineage>
</organism>
<sequence>MKIIIKSILLLLTFLTFSCSSDTEEDGIVIDTTVEEKEVIEGLDFVRATLVEDTLGKSFSSCFVHEDKMYATAEDETYMFEFSTNTWSLHATDVDTPDSSFELGINFIRNNKWHRLIRNGLYVYDFEMANWEKIKTLTNTFGIFSKEGFYIEEDDAVYFVDQINGKENIFIYDLLTNELNIHSTYTNDGGWYPISTNAFTVNEINYIVSLSGWESMKISKFNDDFTSFETISNFGTENHLDESVACQYGDYFIFGLGGVPTGDSEGNIISDPSTLNFFYYNIVTNTFGTMSTPFYESRRSAQLVTYNNEYYLVGGYTIKNGKSEITTKIEKLEFKIVEK</sequence>
<keyword evidence="1" id="KW-0732">Signal</keyword>
<dbReference type="PROSITE" id="PS51257">
    <property type="entry name" value="PROKAR_LIPOPROTEIN"/>
    <property type="match status" value="1"/>
</dbReference>
<proteinExistence type="predicted"/>
<reference evidence="3" key="1">
    <citation type="submission" date="2017-01" db="EMBL/GenBank/DDBJ databases">
        <authorList>
            <person name="Varghese N."/>
            <person name="Submissions S."/>
        </authorList>
    </citation>
    <scope>NUCLEOTIDE SEQUENCE [LARGE SCALE GENOMIC DNA]</scope>
    <source>
        <strain evidence="3">DSM 15366</strain>
    </source>
</reference>
<gene>
    <name evidence="2" type="ORF">SAMN05421797_102416</name>
</gene>
<keyword evidence="3" id="KW-1185">Reference proteome</keyword>
<dbReference type="AlphaFoldDB" id="A0A1N6UPI4"/>
<dbReference type="InterPro" id="IPR015915">
    <property type="entry name" value="Kelch-typ_b-propeller"/>
</dbReference>
<name>A0A1N6UPI4_9FLAO</name>
<dbReference type="Gene3D" id="2.120.10.80">
    <property type="entry name" value="Kelch-type beta propeller"/>
    <property type="match status" value="1"/>
</dbReference>
<evidence type="ECO:0008006" key="4">
    <source>
        <dbReference type="Google" id="ProtNLM"/>
    </source>
</evidence>
<evidence type="ECO:0000313" key="2">
    <source>
        <dbReference type="EMBL" id="SIQ67457.1"/>
    </source>
</evidence>
<dbReference type="OrthoDB" id="1176652at2"/>
<dbReference type="STRING" id="228959.SAMN05421797_102416"/>
<protein>
    <recommendedName>
        <fullName evidence="4">Kelch motif-containing protein</fullName>
    </recommendedName>
</protein>
<feature type="chain" id="PRO_5009938810" description="Kelch motif-containing protein" evidence="1">
    <location>
        <begin position="22"/>
        <end position="339"/>
    </location>
</feature>
<evidence type="ECO:0000256" key="1">
    <source>
        <dbReference type="SAM" id="SignalP"/>
    </source>
</evidence>